<evidence type="ECO:0000313" key="4">
    <source>
        <dbReference type="Proteomes" id="UP000002051"/>
    </source>
</evidence>
<evidence type="ECO:0000313" key="3">
    <source>
        <dbReference type="EnsemblPlants" id="AES65783"/>
    </source>
</evidence>
<feature type="compositionally biased region" description="Basic and acidic residues" evidence="1">
    <location>
        <begin position="1"/>
        <end position="12"/>
    </location>
</feature>
<sequence length="456" mass="52247">MTAISRKEDKGKKVASSEPIKKNSKYTIAEEVEPIWARRSEGIVIREPSSDGRPPHRSPSPTYPPPDTAHSTTCPPAHRDTTPSPTIPGVSPSITGVSFTRVTMSGVNPPLYTHSPRHTTPISARSPAPSPSIHGVTMSGVNPPLYTHSLRHTTTPISARPPTPSPRYNNTHFSARPPTLSSDLLPDVRFLEFLSINGIFIPVPEVQQEQEQEQQQHCEQEHQSQQQEREAAQQRRERKNIAEDRSYRPHWMAEDHWRALLSYWAANDRYKKRSTANKRNRASSRQARHTQGKRSWKRSLVDELHRENHIIHGTDVYVDDRSYNTQVAFREEVRLFLEESREYSTYEELPDAIKLELWRKVSGPGTKHKWYGLGRYAPLMEHGSVINESSFGEGSSSNLETLPPHVIAQIKHLTQELQARKLMEQELRDKMERDAEQYRAFQESVDRRFEELIAST</sequence>
<dbReference type="HOGENOM" id="CLU_600464_0_0_1"/>
<reference evidence="2 4" key="1">
    <citation type="journal article" date="2011" name="Nature">
        <title>The Medicago genome provides insight into the evolution of rhizobial symbioses.</title>
        <authorList>
            <person name="Young N.D."/>
            <person name="Debelle F."/>
            <person name="Oldroyd G.E."/>
            <person name="Geurts R."/>
            <person name="Cannon S.B."/>
            <person name="Udvardi M.K."/>
            <person name="Benedito V.A."/>
            <person name="Mayer K.F."/>
            <person name="Gouzy J."/>
            <person name="Schoof H."/>
            <person name="Van de Peer Y."/>
            <person name="Proost S."/>
            <person name="Cook D.R."/>
            <person name="Meyers B.C."/>
            <person name="Spannagl M."/>
            <person name="Cheung F."/>
            <person name="De Mita S."/>
            <person name="Krishnakumar V."/>
            <person name="Gundlach H."/>
            <person name="Zhou S."/>
            <person name="Mudge J."/>
            <person name="Bharti A.K."/>
            <person name="Murray J.D."/>
            <person name="Naoumkina M.A."/>
            <person name="Rosen B."/>
            <person name="Silverstein K.A."/>
            <person name="Tang H."/>
            <person name="Rombauts S."/>
            <person name="Zhao P.X."/>
            <person name="Zhou P."/>
            <person name="Barbe V."/>
            <person name="Bardou P."/>
            <person name="Bechner M."/>
            <person name="Bellec A."/>
            <person name="Berger A."/>
            <person name="Berges H."/>
            <person name="Bidwell S."/>
            <person name="Bisseling T."/>
            <person name="Choisne N."/>
            <person name="Couloux A."/>
            <person name="Denny R."/>
            <person name="Deshpande S."/>
            <person name="Dai X."/>
            <person name="Doyle J.J."/>
            <person name="Dudez A.M."/>
            <person name="Farmer A.D."/>
            <person name="Fouteau S."/>
            <person name="Franken C."/>
            <person name="Gibelin C."/>
            <person name="Gish J."/>
            <person name="Goldstein S."/>
            <person name="Gonzalez A.J."/>
            <person name="Green P.J."/>
            <person name="Hallab A."/>
            <person name="Hartog M."/>
            <person name="Hua A."/>
            <person name="Humphray S.J."/>
            <person name="Jeong D.H."/>
            <person name="Jing Y."/>
            <person name="Jocker A."/>
            <person name="Kenton S.M."/>
            <person name="Kim D.J."/>
            <person name="Klee K."/>
            <person name="Lai H."/>
            <person name="Lang C."/>
            <person name="Lin S."/>
            <person name="Macmil S.L."/>
            <person name="Magdelenat G."/>
            <person name="Matthews L."/>
            <person name="McCorrison J."/>
            <person name="Monaghan E.L."/>
            <person name="Mun J.H."/>
            <person name="Najar F.Z."/>
            <person name="Nicholson C."/>
            <person name="Noirot C."/>
            <person name="O'Bleness M."/>
            <person name="Paule C.R."/>
            <person name="Poulain J."/>
            <person name="Prion F."/>
            <person name="Qin B."/>
            <person name="Qu C."/>
            <person name="Retzel E.F."/>
            <person name="Riddle C."/>
            <person name="Sallet E."/>
            <person name="Samain S."/>
            <person name="Samson N."/>
            <person name="Sanders I."/>
            <person name="Saurat O."/>
            <person name="Scarpelli C."/>
            <person name="Schiex T."/>
            <person name="Segurens B."/>
            <person name="Severin A.J."/>
            <person name="Sherrier D.J."/>
            <person name="Shi R."/>
            <person name="Sims S."/>
            <person name="Singer S.R."/>
            <person name="Sinharoy S."/>
            <person name="Sterck L."/>
            <person name="Viollet A."/>
            <person name="Wang B.B."/>
            <person name="Wang K."/>
            <person name="Wang M."/>
            <person name="Wang X."/>
            <person name="Warfsmann J."/>
            <person name="Weissenbach J."/>
            <person name="White D.D."/>
            <person name="White J.D."/>
            <person name="Wiley G.B."/>
            <person name="Wincker P."/>
            <person name="Xing Y."/>
            <person name="Yang L."/>
            <person name="Yao Z."/>
            <person name="Ying F."/>
            <person name="Zhai J."/>
            <person name="Zhou L."/>
            <person name="Zuber A."/>
            <person name="Denarie J."/>
            <person name="Dixon R.A."/>
            <person name="May G.D."/>
            <person name="Schwartz D.C."/>
            <person name="Rogers J."/>
            <person name="Quetier F."/>
            <person name="Town C.D."/>
            <person name="Roe B.A."/>
        </authorList>
    </citation>
    <scope>NUCLEOTIDE SEQUENCE [LARGE SCALE GENOMIC DNA]</scope>
    <source>
        <strain evidence="2">A17</strain>
        <strain evidence="3 4">cv. Jemalong A17</strain>
    </source>
</reference>
<dbReference type="Proteomes" id="UP000002051">
    <property type="component" value="Chromosome 2"/>
</dbReference>
<dbReference type="AlphaFoldDB" id="G7IGL8"/>
<protein>
    <recommendedName>
        <fullName evidence="5">Transposase, Ptta/En/Spm, plant</fullName>
    </recommendedName>
</protein>
<feature type="region of interest" description="Disordered" evidence="1">
    <location>
        <begin position="108"/>
        <end position="131"/>
    </location>
</feature>
<dbReference type="EMBL" id="CM001218">
    <property type="protein sequence ID" value="AES65783.2"/>
    <property type="molecule type" value="Genomic_DNA"/>
</dbReference>
<dbReference type="PaxDb" id="3880-AES65783"/>
<evidence type="ECO:0008006" key="5">
    <source>
        <dbReference type="Google" id="ProtNLM"/>
    </source>
</evidence>
<proteinExistence type="predicted"/>
<feature type="region of interest" description="Disordered" evidence="1">
    <location>
        <begin position="154"/>
        <end position="180"/>
    </location>
</feature>
<feature type="compositionally biased region" description="Low complexity" evidence="1">
    <location>
        <begin position="121"/>
        <end position="131"/>
    </location>
</feature>
<accession>A0A0C3V343</accession>
<gene>
    <name evidence="2" type="ordered locus">MTR_2g048920</name>
</gene>
<feature type="compositionally biased region" description="Basic and acidic residues" evidence="1">
    <location>
        <begin position="214"/>
        <end position="241"/>
    </location>
</feature>
<name>G7IGL8_MEDTR</name>
<keyword evidence="4" id="KW-1185">Reference proteome</keyword>
<reference evidence="3" key="3">
    <citation type="submission" date="2015-04" db="UniProtKB">
        <authorList>
            <consortium name="EnsemblPlants"/>
        </authorList>
    </citation>
    <scope>IDENTIFICATION</scope>
    <source>
        <strain evidence="3">cv. Jemalong A17</strain>
    </source>
</reference>
<feature type="region of interest" description="Disordered" evidence="1">
    <location>
        <begin position="207"/>
        <end position="241"/>
    </location>
</feature>
<dbReference type="EnsemblPlants" id="AES65783">
    <property type="protein sequence ID" value="AES65783"/>
    <property type="gene ID" value="MTR_2g048920"/>
</dbReference>
<evidence type="ECO:0000256" key="1">
    <source>
        <dbReference type="SAM" id="MobiDB-lite"/>
    </source>
</evidence>
<evidence type="ECO:0000313" key="2">
    <source>
        <dbReference type="EMBL" id="AES65783.2"/>
    </source>
</evidence>
<feature type="region of interest" description="Disordered" evidence="1">
    <location>
        <begin position="272"/>
        <end position="297"/>
    </location>
</feature>
<accession>G7IGL8</accession>
<feature type="compositionally biased region" description="Pro residues" evidence="1">
    <location>
        <begin position="57"/>
        <end position="67"/>
    </location>
</feature>
<organism evidence="2 4">
    <name type="scientific">Medicago truncatula</name>
    <name type="common">Barrel medic</name>
    <name type="synonym">Medicago tribuloides</name>
    <dbReference type="NCBI Taxonomy" id="3880"/>
    <lineage>
        <taxon>Eukaryota</taxon>
        <taxon>Viridiplantae</taxon>
        <taxon>Streptophyta</taxon>
        <taxon>Embryophyta</taxon>
        <taxon>Tracheophyta</taxon>
        <taxon>Spermatophyta</taxon>
        <taxon>Magnoliopsida</taxon>
        <taxon>eudicotyledons</taxon>
        <taxon>Gunneridae</taxon>
        <taxon>Pentapetalae</taxon>
        <taxon>rosids</taxon>
        <taxon>fabids</taxon>
        <taxon>Fabales</taxon>
        <taxon>Fabaceae</taxon>
        <taxon>Papilionoideae</taxon>
        <taxon>50 kb inversion clade</taxon>
        <taxon>NPAAA clade</taxon>
        <taxon>Hologalegina</taxon>
        <taxon>IRL clade</taxon>
        <taxon>Trifolieae</taxon>
        <taxon>Medicago</taxon>
    </lineage>
</organism>
<feature type="region of interest" description="Disordered" evidence="1">
    <location>
        <begin position="1"/>
        <end position="94"/>
    </location>
</feature>
<reference evidence="2 4" key="2">
    <citation type="journal article" date="2014" name="BMC Genomics">
        <title>An improved genome release (version Mt4.0) for the model legume Medicago truncatula.</title>
        <authorList>
            <person name="Tang H."/>
            <person name="Krishnakumar V."/>
            <person name="Bidwell S."/>
            <person name="Rosen B."/>
            <person name="Chan A."/>
            <person name="Zhou S."/>
            <person name="Gentzbittel L."/>
            <person name="Childs K.L."/>
            <person name="Yandell M."/>
            <person name="Gundlach H."/>
            <person name="Mayer K.F."/>
            <person name="Schwartz D.C."/>
            <person name="Town C.D."/>
        </authorList>
    </citation>
    <scope>GENOME REANNOTATION</scope>
    <source>
        <strain evidence="3 4">cv. Jemalong A17</strain>
    </source>
</reference>